<proteinExistence type="predicted"/>
<sequence>MLDPVFFTACQRSEQAGFLAPQQLDLRTAIFHDRHENIGSAIFFCDLYFSQFGDLADPLFYSLALPFGQTGHGRTNGLRETGILPVVPATSGNPEMIGYQILKFGEFLFLTGDHNFLVLRRGSWRFLRGFCRACRCNNRCCKKHRQFNISGFN</sequence>
<evidence type="ECO:0000313" key="1">
    <source>
        <dbReference type="EMBL" id="NVD27112.1"/>
    </source>
</evidence>
<dbReference type="RefSeq" id="WP_176278593.1">
    <property type="nucleotide sequence ID" value="NZ_JABWMH010000001.1"/>
</dbReference>
<accession>A0ABX2N080</accession>
<name>A0ABX2N080_9SPHN</name>
<protein>
    <submittedName>
        <fullName evidence="1">Uncharacterized protein</fullName>
    </submittedName>
</protein>
<gene>
    <name evidence="1" type="ORF">HUO14_04205</name>
</gene>
<keyword evidence="2" id="KW-1185">Reference proteome</keyword>
<organism evidence="1 2">
    <name type="scientific">Parasphingorhabdus flavimaris</name>
    <dbReference type="NCBI Taxonomy" id="266812"/>
    <lineage>
        <taxon>Bacteria</taxon>
        <taxon>Pseudomonadati</taxon>
        <taxon>Pseudomonadota</taxon>
        <taxon>Alphaproteobacteria</taxon>
        <taxon>Sphingomonadales</taxon>
        <taxon>Sphingomonadaceae</taxon>
        <taxon>Parasphingorhabdus</taxon>
    </lineage>
</organism>
<dbReference type="EMBL" id="JABWMH010000001">
    <property type="protein sequence ID" value="NVD27112.1"/>
    <property type="molecule type" value="Genomic_DNA"/>
</dbReference>
<dbReference type="Proteomes" id="UP000652427">
    <property type="component" value="Unassembled WGS sequence"/>
</dbReference>
<comment type="caution">
    <text evidence="1">The sequence shown here is derived from an EMBL/GenBank/DDBJ whole genome shotgun (WGS) entry which is preliminary data.</text>
</comment>
<reference evidence="1 2" key="1">
    <citation type="submission" date="2020-06" db="EMBL/GenBank/DDBJ databases">
        <authorList>
            <person name="Kim S.-J."/>
            <person name="Park S.-J."/>
        </authorList>
    </citation>
    <scope>NUCLEOTIDE SEQUENCE [LARGE SCALE GENOMIC DNA]</scope>
    <source>
        <strain evidence="1 2">SW-151</strain>
    </source>
</reference>
<evidence type="ECO:0000313" key="2">
    <source>
        <dbReference type="Proteomes" id="UP000652427"/>
    </source>
</evidence>